<keyword evidence="5" id="KW-0406">Ion transport</keyword>
<sequence length="297" mass="32485">MASAQELKRRVRSISNTRKLTRAMELVASARLRKAQQRIEAMRPYADRMLELMGGTAQAAGAVRLPLLQTRDEVKRVAVIPVTGDRGLAGAFNAQVLRRSFALMRELEAEGKQVTFFTSGKKAQSTVRFRGLDLSQAWTGYSDRPEYGNAQAIAHAVAEAYTNGEVDKVVIVYNAFVSALVQKVTVSDVLPIPTEVLESKTDDLEGEHSGPVDFFFEPEPKEILARLLPVYVETEIYRALLESAASEQGARMTAMRNASKSAGELIDSLTLAMNRARQAAITQEILEVVGGADALNA</sequence>
<comment type="subcellular location">
    <subcellularLocation>
        <location evidence="1">Membrane</location>
        <topology evidence="1">Peripheral membrane protein</topology>
    </subcellularLocation>
</comment>
<dbReference type="Gene3D" id="1.10.287.80">
    <property type="entry name" value="ATP synthase, gamma subunit, helix hairpin domain"/>
    <property type="match status" value="2"/>
</dbReference>
<keyword evidence="8" id="KW-0066">ATP synthesis</keyword>
<dbReference type="GO" id="GO:0046933">
    <property type="term" value="F:proton-transporting ATP synthase activity, rotational mechanism"/>
    <property type="evidence" value="ECO:0007669"/>
    <property type="project" value="InterPro"/>
</dbReference>
<evidence type="ECO:0000256" key="7">
    <source>
        <dbReference type="ARBA" id="ARBA00023196"/>
    </source>
</evidence>
<evidence type="ECO:0000256" key="5">
    <source>
        <dbReference type="ARBA" id="ARBA00023065"/>
    </source>
</evidence>
<dbReference type="PANTHER" id="PTHR11693">
    <property type="entry name" value="ATP SYNTHASE GAMMA CHAIN"/>
    <property type="match status" value="1"/>
</dbReference>
<name>A0A6J6PIL0_9ZZZZ</name>
<keyword evidence="7" id="KW-0139">CF(1)</keyword>
<reference evidence="9" key="1">
    <citation type="submission" date="2020-05" db="EMBL/GenBank/DDBJ databases">
        <authorList>
            <person name="Chiriac C."/>
            <person name="Salcher M."/>
            <person name="Ghai R."/>
            <person name="Kavagutti S V."/>
        </authorList>
    </citation>
    <scope>NUCLEOTIDE SEQUENCE</scope>
</reference>
<dbReference type="InterPro" id="IPR035968">
    <property type="entry name" value="ATP_synth_F1_ATPase_gsu"/>
</dbReference>
<keyword evidence="3" id="KW-0813">Transport</keyword>
<evidence type="ECO:0000256" key="1">
    <source>
        <dbReference type="ARBA" id="ARBA00004170"/>
    </source>
</evidence>
<proteinExistence type="inferred from homology"/>
<dbReference type="GO" id="GO:0045259">
    <property type="term" value="C:proton-transporting ATP synthase complex"/>
    <property type="evidence" value="ECO:0007669"/>
    <property type="project" value="UniProtKB-KW"/>
</dbReference>
<evidence type="ECO:0000256" key="4">
    <source>
        <dbReference type="ARBA" id="ARBA00022781"/>
    </source>
</evidence>
<dbReference type="InterPro" id="IPR000131">
    <property type="entry name" value="ATP_synth_F1_gsu"/>
</dbReference>
<dbReference type="HAMAP" id="MF_00815">
    <property type="entry name" value="ATP_synth_gamma_bact"/>
    <property type="match status" value="1"/>
</dbReference>
<evidence type="ECO:0000256" key="8">
    <source>
        <dbReference type="ARBA" id="ARBA00023310"/>
    </source>
</evidence>
<dbReference type="Pfam" id="PF00231">
    <property type="entry name" value="ATP-synt"/>
    <property type="match status" value="1"/>
</dbReference>
<protein>
    <submittedName>
        <fullName evidence="9">Unannotated protein</fullName>
    </submittedName>
</protein>
<keyword evidence="4" id="KW-0375">Hydrogen ion transport</keyword>
<dbReference type="NCBIfam" id="NF004145">
    <property type="entry name" value="PRK05621.1-2"/>
    <property type="match status" value="1"/>
</dbReference>
<dbReference type="NCBIfam" id="TIGR01146">
    <property type="entry name" value="ATPsyn_F1gamma"/>
    <property type="match status" value="1"/>
</dbReference>
<evidence type="ECO:0000256" key="6">
    <source>
        <dbReference type="ARBA" id="ARBA00023136"/>
    </source>
</evidence>
<accession>A0A6J6PIL0</accession>
<organism evidence="9">
    <name type="scientific">freshwater metagenome</name>
    <dbReference type="NCBI Taxonomy" id="449393"/>
    <lineage>
        <taxon>unclassified sequences</taxon>
        <taxon>metagenomes</taxon>
        <taxon>ecological metagenomes</taxon>
    </lineage>
</organism>
<comment type="similarity">
    <text evidence="2">Belongs to the ATPase gamma chain family.</text>
</comment>
<keyword evidence="6" id="KW-0472">Membrane</keyword>
<dbReference type="AlphaFoldDB" id="A0A6J6PIL0"/>
<evidence type="ECO:0000313" key="9">
    <source>
        <dbReference type="EMBL" id="CAB4698509.1"/>
    </source>
</evidence>
<dbReference type="CDD" id="cd12151">
    <property type="entry name" value="F1-ATPase_gamma"/>
    <property type="match status" value="1"/>
</dbReference>
<dbReference type="PROSITE" id="PS00153">
    <property type="entry name" value="ATPASE_GAMMA"/>
    <property type="match status" value="1"/>
</dbReference>
<gene>
    <name evidence="9" type="ORF">UFOPK2399_01190</name>
</gene>
<dbReference type="InterPro" id="IPR023632">
    <property type="entry name" value="ATP_synth_F1_gsu_CS"/>
</dbReference>
<dbReference type="EMBL" id="CAEZXP010000003">
    <property type="protein sequence ID" value="CAB4698509.1"/>
    <property type="molecule type" value="Genomic_DNA"/>
</dbReference>
<evidence type="ECO:0000256" key="3">
    <source>
        <dbReference type="ARBA" id="ARBA00022448"/>
    </source>
</evidence>
<dbReference type="PRINTS" id="PR00126">
    <property type="entry name" value="ATPASEGAMMA"/>
</dbReference>
<evidence type="ECO:0000256" key="2">
    <source>
        <dbReference type="ARBA" id="ARBA00007681"/>
    </source>
</evidence>
<dbReference type="PANTHER" id="PTHR11693:SF22">
    <property type="entry name" value="ATP SYNTHASE SUBUNIT GAMMA, MITOCHONDRIAL"/>
    <property type="match status" value="1"/>
</dbReference>
<dbReference type="Gene3D" id="3.40.1380.10">
    <property type="match status" value="1"/>
</dbReference>
<dbReference type="SUPFAM" id="SSF52943">
    <property type="entry name" value="ATP synthase (F1-ATPase), gamma subunit"/>
    <property type="match status" value="1"/>
</dbReference>